<gene>
    <name evidence="2" type="ORF">EOD39_19920</name>
</gene>
<keyword evidence="3" id="KW-1185">Reference proteome</keyword>
<accession>A0A444UWT9</accession>
<dbReference type="EMBL" id="SCEB01005929">
    <property type="protein sequence ID" value="RXM92640.1"/>
    <property type="molecule type" value="Genomic_DNA"/>
</dbReference>
<proteinExistence type="predicted"/>
<dbReference type="AlphaFoldDB" id="A0A444UWT9"/>
<comment type="caution">
    <text evidence="2">The sequence shown here is derived from an EMBL/GenBank/DDBJ whole genome shotgun (WGS) entry which is preliminary data.</text>
</comment>
<name>A0A444UWT9_ACIRT</name>
<organism evidence="2 3">
    <name type="scientific">Acipenser ruthenus</name>
    <name type="common">Sterlet sturgeon</name>
    <dbReference type="NCBI Taxonomy" id="7906"/>
    <lineage>
        <taxon>Eukaryota</taxon>
        <taxon>Metazoa</taxon>
        <taxon>Chordata</taxon>
        <taxon>Craniata</taxon>
        <taxon>Vertebrata</taxon>
        <taxon>Euteleostomi</taxon>
        <taxon>Actinopterygii</taxon>
        <taxon>Chondrostei</taxon>
        <taxon>Acipenseriformes</taxon>
        <taxon>Acipenseridae</taxon>
        <taxon>Acipenser</taxon>
    </lineage>
</organism>
<evidence type="ECO:0000313" key="2">
    <source>
        <dbReference type="EMBL" id="RXM92640.1"/>
    </source>
</evidence>
<feature type="region of interest" description="Disordered" evidence="1">
    <location>
        <begin position="1"/>
        <end position="29"/>
    </location>
</feature>
<feature type="compositionally biased region" description="Basic and acidic residues" evidence="1">
    <location>
        <begin position="1"/>
        <end position="21"/>
    </location>
</feature>
<protein>
    <submittedName>
        <fullName evidence="2">Uncharacterized protein</fullName>
    </submittedName>
</protein>
<reference evidence="2 3" key="1">
    <citation type="submission" date="2019-01" db="EMBL/GenBank/DDBJ databases">
        <title>Draft Genome and Complete Hox-Cluster Characterization of the Sterlet Sturgeon (Acipenser ruthenus).</title>
        <authorList>
            <person name="Wei Q."/>
        </authorList>
    </citation>
    <scope>NUCLEOTIDE SEQUENCE [LARGE SCALE GENOMIC DNA]</scope>
    <source>
        <strain evidence="2">WHYD16114868_AA</strain>
        <tissue evidence="2">Blood</tissue>
    </source>
</reference>
<dbReference type="PANTHER" id="PTHR47018:SF3">
    <property type="entry name" value="MYCBP-ASSOCIATED PROTEIN"/>
    <property type="match status" value="1"/>
</dbReference>
<evidence type="ECO:0000256" key="1">
    <source>
        <dbReference type="SAM" id="MobiDB-lite"/>
    </source>
</evidence>
<evidence type="ECO:0000313" key="3">
    <source>
        <dbReference type="Proteomes" id="UP000289886"/>
    </source>
</evidence>
<sequence>MAQKERYEKQMASKCIRRESSSSHSSGSGTFTRFQSALYNKDLRCFCENGASYKNPLHTIATENAGHSLKEAIEKSGNEKLHAKLCTSINPEDAHAIDIKYHKRCWAMHVTNVRLRAMNPSPSKPSAADELAGEVEFLSLVEGTLLDGNIVSMSILQEAYISILSASNVVNRECSRIKLKQLKQTEIPDVEFHKPTHVQLVEESNVDSDTDMKGLYNAASVLRKAISKAIKWTFGGSLTNVTDEHLPKVLYSFYRWVLQRPNTTLSTDKKSSQVNKHAMNRAQSTATTFLSPQQVSNKKSQTLRLTREMPQQLAAGVAIHQAI</sequence>
<dbReference type="PANTHER" id="PTHR47018">
    <property type="entry name" value="CXC DOMAIN-CONTAINING PROTEIN-RELATED"/>
    <property type="match status" value="1"/>
</dbReference>
<dbReference type="Proteomes" id="UP000289886">
    <property type="component" value="Unassembled WGS sequence"/>
</dbReference>